<dbReference type="AlphaFoldDB" id="A0A423FYU4"/>
<dbReference type="Proteomes" id="UP000284049">
    <property type="component" value="Unassembled WGS sequence"/>
</dbReference>
<reference evidence="1 2" key="1">
    <citation type="submission" date="2016-10" db="EMBL/GenBank/DDBJ databases">
        <title>Comparative genome analysis of multiple Pseudomonas spp. focuses on biocontrol and plant growth promoting traits.</title>
        <authorList>
            <person name="Tao X.-Y."/>
            <person name="Taylor C.G."/>
        </authorList>
    </citation>
    <scope>NUCLEOTIDE SEQUENCE [LARGE SCALE GENOMIC DNA]</scope>
    <source>
        <strain evidence="1 2">Wood3</strain>
    </source>
</reference>
<dbReference type="EMBL" id="MOBC01000014">
    <property type="protein sequence ID" value="ROM77860.1"/>
    <property type="molecule type" value="Genomic_DNA"/>
</dbReference>
<gene>
    <name evidence="1" type="ORF">BK652_23560</name>
</gene>
<accession>A0A423FYU4</accession>
<dbReference type="Gene3D" id="3.40.50.1010">
    <property type="entry name" value="5'-nuclease"/>
    <property type="match status" value="1"/>
</dbReference>
<evidence type="ECO:0000313" key="2">
    <source>
        <dbReference type="Proteomes" id="UP000284049"/>
    </source>
</evidence>
<name>A0A423FYU4_9PSED</name>
<dbReference type="SUPFAM" id="SSF88723">
    <property type="entry name" value="PIN domain-like"/>
    <property type="match status" value="1"/>
</dbReference>
<evidence type="ECO:0000313" key="1">
    <source>
        <dbReference type="EMBL" id="ROM77860.1"/>
    </source>
</evidence>
<proteinExistence type="predicted"/>
<dbReference type="RefSeq" id="WP_123579726.1">
    <property type="nucleotide sequence ID" value="NZ_MOBC01000014.1"/>
</dbReference>
<comment type="caution">
    <text evidence="1">The sequence shown here is derived from an EMBL/GenBank/DDBJ whole genome shotgun (WGS) entry which is preliminary data.</text>
</comment>
<dbReference type="InterPro" id="IPR029060">
    <property type="entry name" value="PIN-like_dom_sf"/>
</dbReference>
<organism evidence="1 2">
    <name type="scientific">Pseudomonas brassicacearum</name>
    <dbReference type="NCBI Taxonomy" id="930166"/>
    <lineage>
        <taxon>Bacteria</taxon>
        <taxon>Pseudomonadati</taxon>
        <taxon>Pseudomonadota</taxon>
        <taxon>Gammaproteobacteria</taxon>
        <taxon>Pseudomonadales</taxon>
        <taxon>Pseudomonadaceae</taxon>
        <taxon>Pseudomonas</taxon>
    </lineage>
</organism>
<protein>
    <submittedName>
        <fullName evidence="1">VapC toxin family PIN domain ribonuclease</fullName>
    </submittedName>
</protein>
<sequence length="174" mass="19008">MRIVLDTNVLVQVLGNAKDGIVLVDPLTRHPVERAEARADALIEQVDAEGGTVLIPTPALAEYLVGIDRLFHQSHLDVINGFSCFEIVSFDQIAAVECARMVDDNELKVLDPAATKAKLRFDRQIIAIALATNADEIWTHDAGLYSKARQCGLLAKSLGDIDPSPEQLEVDLDH</sequence>